<proteinExistence type="predicted"/>
<gene>
    <name evidence="1" type="ORF">SteCoe_1594</name>
</gene>
<dbReference type="Proteomes" id="UP000187209">
    <property type="component" value="Unassembled WGS sequence"/>
</dbReference>
<dbReference type="EMBL" id="MPUH01000017">
    <property type="protein sequence ID" value="OMJ95058.1"/>
    <property type="molecule type" value="Genomic_DNA"/>
</dbReference>
<organism evidence="1 2">
    <name type="scientific">Stentor coeruleus</name>
    <dbReference type="NCBI Taxonomy" id="5963"/>
    <lineage>
        <taxon>Eukaryota</taxon>
        <taxon>Sar</taxon>
        <taxon>Alveolata</taxon>
        <taxon>Ciliophora</taxon>
        <taxon>Postciliodesmatophora</taxon>
        <taxon>Heterotrichea</taxon>
        <taxon>Heterotrichida</taxon>
        <taxon>Stentoridae</taxon>
        <taxon>Stentor</taxon>
    </lineage>
</organism>
<name>A0A1R2D1D3_9CILI</name>
<comment type="caution">
    <text evidence="1">The sequence shown here is derived from an EMBL/GenBank/DDBJ whole genome shotgun (WGS) entry which is preliminary data.</text>
</comment>
<dbReference type="AlphaFoldDB" id="A0A1R2D1D3"/>
<protein>
    <submittedName>
        <fullName evidence="1">Uncharacterized protein</fullName>
    </submittedName>
</protein>
<reference evidence="1 2" key="1">
    <citation type="submission" date="2016-11" db="EMBL/GenBank/DDBJ databases">
        <title>The macronuclear genome of Stentor coeruleus: a giant cell with tiny introns.</title>
        <authorList>
            <person name="Slabodnick M."/>
            <person name="Ruby J.G."/>
            <person name="Reiff S.B."/>
            <person name="Swart E.C."/>
            <person name="Gosai S."/>
            <person name="Prabakaran S."/>
            <person name="Witkowska E."/>
            <person name="Larue G.E."/>
            <person name="Fisher S."/>
            <person name="Freeman R.M."/>
            <person name="Gunawardena J."/>
            <person name="Chu W."/>
            <person name="Stover N.A."/>
            <person name="Gregory B.D."/>
            <person name="Nowacki M."/>
            <person name="Derisi J."/>
            <person name="Roy S.W."/>
            <person name="Marshall W.F."/>
            <person name="Sood P."/>
        </authorList>
    </citation>
    <scope>NUCLEOTIDE SEQUENCE [LARGE SCALE GENOMIC DNA]</scope>
    <source>
        <strain evidence="1">WM001</strain>
    </source>
</reference>
<evidence type="ECO:0000313" key="1">
    <source>
        <dbReference type="EMBL" id="OMJ95058.1"/>
    </source>
</evidence>
<dbReference type="OrthoDB" id="306512at2759"/>
<accession>A0A1R2D1D3</accession>
<evidence type="ECO:0000313" key="2">
    <source>
        <dbReference type="Proteomes" id="UP000187209"/>
    </source>
</evidence>
<sequence>MYFLLVLSTVLAQTPTGPVWPNLWTVSFVEDTYSIIGINQVYGNWYYNSVLGTSRMDRSNGRYDMFCGKNDWFSFFDTPCTQLVNNGNRYLYYPQLQICCNCCSDADGCGIVKPTWLQNATYIGSQMYNGTIPSYNWILNGNEPNIYQETQNSDPLSRQPLELNNGPADRFMLPGAWNTSFSNSVFNVPTYCNPNYMCDTSSICGQVRGSGGKSEFLKFLRG</sequence>
<keyword evidence="2" id="KW-1185">Reference proteome</keyword>